<evidence type="ECO:0000313" key="1">
    <source>
        <dbReference type="EMBL" id="EDW38605.1"/>
    </source>
</evidence>
<dbReference type="eggNOG" id="KOG0548">
    <property type="taxonomic scope" value="Eukaryota"/>
</dbReference>
<dbReference type="AlphaFoldDB" id="B4GM31"/>
<dbReference type="OMA" id="QISFMRQ"/>
<dbReference type="KEGG" id="dpe:6594237"/>
<dbReference type="InterPro" id="IPR043195">
    <property type="entry name" value="TTC12"/>
</dbReference>
<dbReference type="PANTHER" id="PTHR46540">
    <property type="entry name" value="TETRATRICOPEPTIDE REPEAT PROTEIN 12"/>
    <property type="match status" value="1"/>
</dbReference>
<dbReference type="SUPFAM" id="SSF48452">
    <property type="entry name" value="TPR-like"/>
    <property type="match status" value="1"/>
</dbReference>
<keyword evidence="2" id="KW-1185">Reference proteome</keyword>
<accession>B4GM31</accession>
<dbReference type="SMR" id="B4GM31"/>
<dbReference type="OrthoDB" id="2017782at2759"/>
<dbReference type="GO" id="GO:0070286">
    <property type="term" value="P:axonemal dynein complex assembly"/>
    <property type="evidence" value="ECO:0007669"/>
    <property type="project" value="TreeGrafter"/>
</dbReference>
<gene>
    <name evidence="1" type="primary">Dper\GL11931</name>
    <name evidence="1" type="ORF">Dper_GL11931</name>
</gene>
<dbReference type="PANTHER" id="PTHR46540:SF1">
    <property type="entry name" value="TETRATRICOPEPTIDE REPEAT PROTEIN 12"/>
    <property type="match status" value="1"/>
</dbReference>
<organism evidence="2">
    <name type="scientific">Drosophila persimilis</name>
    <name type="common">Fruit fly</name>
    <dbReference type="NCBI Taxonomy" id="7234"/>
    <lineage>
        <taxon>Eukaryota</taxon>
        <taxon>Metazoa</taxon>
        <taxon>Ecdysozoa</taxon>
        <taxon>Arthropoda</taxon>
        <taxon>Hexapoda</taxon>
        <taxon>Insecta</taxon>
        <taxon>Pterygota</taxon>
        <taxon>Neoptera</taxon>
        <taxon>Endopterygota</taxon>
        <taxon>Diptera</taxon>
        <taxon>Brachycera</taxon>
        <taxon>Muscomorpha</taxon>
        <taxon>Ephydroidea</taxon>
        <taxon>Drosophilidae</taxon>
        <taxon>Drosophila</taxon>
        <taxon>Sophophora</taxon>
    </lineage>
</organism>
<dbReference type="Proteomes" id="UP000008744">
    <property type="component" value="Unassembled WGS sequence"/>
</dbReference>
<dbReference type="GO" id="GO:0005813">
    <property type="term" value="C:centrosome"/>
    <property type="evidence" value="ECO:0007669"/>
    <property type="project" value="TreeGrafter"/>
</dbReference>
<protein>
    <submittedName>
        <fullName evidence="1">GL11931</fullName>
    </submittedName>
</protein>
<dbReference type="Gene3D" id="1.25.40.10">
    <property type="entry name" value="Tetratricopeptide repeat domain"/>
    <property type="match status" value="1"/>
</dbReference>
<dbReference type="InterPro" id="IPR011990">
    <property type="entry name" value="TPR-like_helical_dom_sf"/>
</dbReference>
<proteinExistence type="predicted"/>
<dbReference type="HOGENOM" id="CLU_081403_1_0_1"/>
<dbReference type="GO" id="GO:0007288">
    <property type="term" value="P:sperm axoneme assembly"/>
    <property type="evidence" value="ECO:0007669"/>
    <property type="project" value="TreeGrafter"/>
</dbReference>
<reference evidence="1 2" key="1">
    <citation type="journal article" date="2007" name="Nature">
        <title>Evolution of genes and genomes on the Drosophila phylogeny.</title>
        <authorList>
            <consortium name="Drosophila 12 Genomes Consortium"/>
            <person name="Clark A.G."/>
            <person name="Eisen M.B."/>
            <person name="Smith D.R."/>
            <person name="Bergman C.M."/>
            <person name="Oliver B."/>
            <person name="Markow T.A."/>
            <person name="Kaufman T.C."/>
            <person name="Kellis M."/>
            <person name="Gelbart W."/>
            <person name="Iyer V.N."/>
            <person name="Pollard D.A."/>
            <person name="Sackton T.B."/>
            <person name="Larracuente A.M."/>
            <person name="Singh N.D."/>
            <person name="Abad J.P."/>
            <person name="Abt D.N."/>
            <person name="Adryan B."/>
            <person name="Aguade M."/>
            <person name="Akashi H."/>
            <person name="Anderson W.W."/>
            <person name="Aquadro C.F."/>
            <person name="Ardell D.H."/>
            <person name="Arguello R."/>
            <person name="Artieri C.G."/>
            <person name="Barbash D.A."/>
            <person name="Barker D."/>
            <person name="Barsanti P."/>
            <person name="Batterham P."/>
            <person name="Batzoglou S."/>
            <person name="Begun D."/>
            <person name="Bhutkar A."/>
            <person name="Blanco E."/>
            <person name="Bosak S.A."/>
            <person name="Bradley R.K."/>
            <person name="Brand A.D."/>
            <person name="Brent M.R."/>
            <person name="Brooks A.N."/>
            <person name="Brown R.H."/>
            <person name="Butlin R.K."/>
            <person name="Caggese C."/>
            <person name="Calvi B.R."/>
            <person name="Bernardo de Carvalho A."/>
            <person name="Caspi A."/>
            <person name="Castrezana S."/>
            <person name="Celniker S.E."/>
            <person name="Chang J.L."/>
            <person name="Chapple C."/>
            <person name="Chatterji S."/>
            <person name="Chinwalla A."/>
            <person name="Civetta A."/>
            <person name="Clifton S.W."/>
            <person name="Comeron J.M."/>
            <person name="Costello J.C."/>
            <person name="Coyne J.A."/>
            <person name="Daub J."/>
            <person name="David R.G."/>
            <person name="Delcher A.L."/>
            <person name="Delehaunty K."/>
            <person name="Do C.B."/>
            <person name="Ebling H."/>
            <person name="Edwards K."/>
            <person name="Eickbush T."/>
            <person name="Evans J.D."/>
            <person name="Filipski A."/>
            <person name="Findeiss S."/>
            <person name="Freyhult E."/>
            <person name="Fulton L."/>
            <person name="Fulton R."/>
            <person name="Garcia A.C."/>
            <person name="Gardiner A."/>
            <person name="Garfield D.A."/>
            <person name="Garvin B.E."/>
            <person name="Gibson G."/>
            <person name="Gilbert D."/>
            <person name="Gnerre S."/>
            <person name="Godfrey J."/>
            <person name="Good R."/>
            <person name="Gotea V."/>
            <person name="Gravely B."/>
            <person name="Greenberg A.J."/>
            <person name="Griffiths-Jones S."/>
            <person name="Gross S."/>
            <person name="Guigo R."/>
            <person name="Gustafson E.A."/>
            <person name="Haerty W."/>
            <person name="Hahn M.W."/>
            <person name="Halligan D.L."/>
            <person name="Halpern A.L."/>
            <person name="Halter G.M."/>
            <person name="Han M.V."/>
            <person name="Heger A."/>
            <person name="Hillier L."/>
            <person name="Hinrichs A.S."/>
            <person name="Holmes I."/>
            <person name="Hoskins R.A."/>
            <person name="Hubisz M.J."/>
            <person name="Hultmark D."/>
            <person name="Huntley M.A."/>
            <person name="Jaffe D.B."/>
            <person name="Jagadeeshan S."/>
            <person name="Jeck W.R."/>
            <person name="Johnson J."/>
            <person name="Jones C.D."/>
            <person name="Jordan W.C."/>
            <person name="Karpen G.H."/>
            <person name="Kataoka E."/>
            <person name="Keightley P.D."/>
            <person name="Kheradpour P."/>
            <person name="Kirkness E.F."/>
            <person name="Koerich L.B."/>
            <person name="Kristiansen K."/>
            <person name="Kudrna D."/>
            <person name="Kulathinal R.J."/>
            <person name="Kumar S."/>
            <person name="Kwok R."/>
            <person name="Lander E."/>
            <person name="Langley C.H."/>
            <person name="Lapoint R."/>
            <person name="Lazzaro B.P."/>
            <person name="Lee S.J."/>
            <person name="Levesque L."/>
            <person name="Li R."/>
            <person name="Lin C.F."/>
            <person name="Lin M.F."/>
            <person name="Lindblad-Toh K."/>
            <person name="Llopart A."/>
            <person name="Long M."/>
            <person name="Low L."/>
            <person name="Lozovsky E."/>
            <person name="Lu J."/>
            <person name="Luo M."/>
            <person name="Machado C.A."/>
            <person name="Makalowski W."/>
            <person name="Marzo M."/>
            <person name="Matsuda M."/>
            <person name="Matzkin L."/>
            <person name="McAllister B."/>
            <person name="McBride C.S."/>
            <person name="McKernan B."/>
            <person name="McKernan K."/>
            <person name="Mendez-Lago M."/>
            <person name="Minx P."/>
            <person name="Mollenhauer M.U."/>
            <person name="Montooth K."/>
            <person name="Mount S.M."/>
            <person name="Mu X."/>
            <person name="Myers E."/>
            <person name="Negre B."/>
            <person name="Newfeld S."/>
            <person name="Nielsen R."/>
            <person name="Noor M.A."/>
            <person name="O'Grady P."/>
            <person name="Pachter L."/>
            <person name="Papaceit M."/>
            <person name="Parisi M.J."/>
            <person name="Parisi M."/>
            <person name="Parts L."/>
            <person name="Pedersen J.S."/>
            <person name="Pesole G."/>
            <person name="Phillippy A.M."/>
            <person name="Ponting C.P."/>
            <person name="Pop M."/>
            <person name="Porcelli D."/>
            <person name="Powell J.R."/>
            <person name="Prohaska S."/>
            <person name="Pruitt K."/>
            <person name="Puig M."/>
            <person name="Quesneville H."/>
            <person name="Ram K.R."/>
            <person name="Rand D."/>
            <person name="Rasmussen M.D."/>
            <person name="Reed L.K."/>
            <person name="Reenan R."/>
            <person name="Reily A."/>
            <person name="Remington K.A."/>
            <person name="Rieger T.T."/>
            <person name="Ritchie M.G."/>
            <person name="Robin C."/>
            <person name="Rogers Y.H."/>
            <person name="Rohde C."/>
            <person name="Rozas J."/>
            <person name="Rubenfield M.J."/>
            <person name="Ruiz A."/>
            <person name="Russo S."/>
            <person name="Salzberg S.L."/>
            <person name="Sanchez-Gracia A."/>
            <person name="Saranga D.J."/>
            <person name="Sato H."/>
            <person name="Schaeffer S.W."/>
            <person name="Schatz M.C."/>
            <person name="Schlenke T."/>
            <person name="Schwartz R."/>
            <person name="Segarra C."/>
            <person name="Singh R.S."/>
            <person name="Sirot L."/>
            <person name="Sirota M."/>
            <person name="Sisneros N.B."/>
            <person name="Smith C.D."/>
            <person name="Smith T.F."/>
            <person name="Spieth J."/>
            <person name="Stage D.E."/>
            <person name="Stark A."/>
            <person name="Stephan W."/>
            <person name="Strausberg R.L."/>
            <person name="Strempel S."/>
            <person name="Sturgill D."/>
            <person name="Sutton G."/>
            <person name="Sutton G.G."/>
            <person name="Tao W."/>
            <person name="Teichmann S."/>
            <person name="Tobari Y.N."/>
            <person name="Tomimura Y."/>
            <person name="Tsolas J.M."/>
            <person name="Valente V.L."/>
            <person name="Venter E."/>
            <person name="Venter J.C."/>
            <person name="Vicario S."/>
            <person name="Vieira F.G."/>
            <person name="Vilella A.J."/>
            <person name="Villasante A."/>
            <person name="Walenz B."/>
            <person name="Wang J."/>
            <person name="Wasserman M."/>
            <person name="Watts T."/>
            <person name="Wilson D."/>
            <person name="Wilson R.K."/>
            <person name="Wing R.A."/>
            <person name="Wolfner M.F."/>
            <person name="Wong A."/>
            <person name="Wong G.K."/>
            <person name="Wu C.I."/>
            <person name="Wu G."/>
            <person name="Yamamoto D."/>
            <person name="Yang H.P."/>
            <person name="Yang S.P."/>
            <person name="Yorke J.A."/>
            <person name="Yoshida K."/>
            <person name="Zdobnov E."/>
            <person name="Zhang P."/>
            <person name="Zhang Y."/>
            <person name="Zimin A.V."/>
            <person name="Baldwin J."/>
            <person name="Abdouelleil A."/>
            <person name="Abdulkadir J."/>
            <person name="Abebe A."/>
            <person name="Abera B."/>
            <person name="Abreu J."/>
            <person name="Acer S.C."/>
            <person name="Aftuck L."/>
            <person name="Alexander A."/>
            <person name="An P."/>
            <person name="Anderson E."/>
            <person name="Anderson S."/>
            <person name="Arachi H."/>
            <person name="Azer M."/>
            <person name="Bachantsang P."/>
            <person name="Barry A."/>
            <person name="Bayul T."/>
            <person name="Berlin A."/>
            <person name="Bessette D."/>
            <person name="Bloom T."/>
            <person name="Blye J."/>
            <person name="Boguslavskiy L."/>
            <person name="Bonnet C."/>
            <person name="Boukhgalter B."/>
            <person name="Bourzgui I."/>
            <person name="Brown A."/>
            <person name="Cahill P."/>
            <person name="Channer S."/>
            <person name="Cheshatsang Y."/>
            <person name="Chuda L."/>
            <person name="Citroen M."/>
            <person name="Collymore A."/>
            <person name="Cooke P."/>
            <person name="Costello M."/>
            <person name="D'Aco K."/>
            <person name="Daza R."/>
            <person name="De Haan G."/>
            <person name="DeGray S."/>
            <person name="DeMaso C."/>
            <person name="Dhargay N."/>
            <person name="Dooley K."/>
            <person name="Dooley E."/>
            <person name="Doricent M."/>
            <person name="Dorje P."/>
            <person name="Dorjee K."/>
            <person name="Dupes A."/>
            <person name="Elong R."/>
            <person name="Falk J."/>
            <person name="Farina A."/>
            <person name="Faro S."/>
            <person name="Ferguson D."/>
            <person name="Fisher S."/>
            <person name="Foley C.D."/>
            <person name="Franke A."/>
            <person name="Friedrich D."/>
            <person name="Gadbois L."/>
            <person name="Gearin G."/>
            <person name="Gearin C.R."/>
            <person name="Giannoukos G."/>
            <person name="Goode T."/>
            <person name="Graham J."/>
            <person name="Grandbois E."/>
            <person name="Grewal S."/>
            <person name="Gyaltsen K."/>
            <person name="Hafez N."/>
            <person name="Hagos B."/>
            <person name="Hall J."/>
            <person name="Henson C."/>
            <person name="Hollinger A."/>
            <person name="Honan T."/>
            <person name="Huard M.D."/>
            <person name="Hughes L."/>
            <person name="Hurhula B."/>
            <person name="Husby M.E."/>
            <person name="Kamat A."/>
            <person name="Kanga B."/>
            <person name="Kashin S."/>
            <person name="Khazanovich D."/>
            <person name="Kisner P."/>
            <person name="Lance K."/>
            <person name="Lara M."/>
            <person name="Lee W."/>
            <person name="Lennon N."/>
            <person name="Letendre F."/>
            <person name="LeVine R."/>
            <person name="Lipovsky A."/>
            <person name="Liu X."/>
            <person name="Liu J."/>
            <person name="Liu S."/>
            <person name="Lokyitsang T."/>
            <person name="Lokyitsang Y."/>
            <person name="Lubonja R."/>
            <person name="Lui A."/>
            <person name="MacDonald P."/>
            <person name="Magnisalis V."/>
            <person name="Maru K."/>
            <person name="Matthews C."/>
            <person name="McCusker W."/>
            <person name="McDonough S."/>
            <person name="Mehta T."/>
            <person name="Meldrim J."/>
            <person name="Meneus L."/>
            <person name="Mihai O."/>
            <person name="Mihalev A."/>
            <person name="Mihova T."/>
            <person name="Mittelman R."/>
            <person name="Mlenga V."/>
            <person name="Montmayeur A."/>
            <person name="Mulrain L."/>
            <person name="Navidi A."/>
            <person name="Naylor J."/>
            <person name="Negash T."/>
            <person name="Nguyen T."/>
            <person name="Nguyen N."/>
            <person name="Nicol R."/>
            <person name="Norbu C."/>
            <person name="Norbu N."/>
            <person name="Novod N."/>
            <person name="O'Neill B."/>
            <person name="Osman S."/>
            <person name="Markiewicz E."/>
            <person name="Oyono O.L."/>
            <person name="Patti C."/>
            <person name="Phunkhang P."/>
            <person name="Pierre F."/>
            <person name="Priest M."/>
            <person name="Raghuraman S."/>
            <person name="Rege F."/>
            <person name="Reyes R."/>
            <person name="Rise C."/>
            <person name="Rogov P."/>
            <person name="Ross K."/>
            <person name="Ryan E."/>
            <person name="Settipalli S."/>
            <person name="Shea T."/>
            <person name="Sherpa N."/>
            <person name="Shi L."/>
            <person name="Shih D."/>
            <person name="Sparrow T."/>
            <person name="Spaulding J."/>
            <person name="Stalker J."/>
            <person name="Stange-Thomann N."/>
            <person name="Stavropoulos S."/>
            <person name="Stone C."/>
            <person name="Strader C."/>
            <person name="Tesfaye S."/>
            <person name="Thomson T."/>
            <person name="Thoulutsang Y."/>
            <person name="Thoulutsang D."/>
            <person name="Topham K."/>
            <person name="Topping I."/>
            <person name="Tsamla T."/>
            <person name="Vassiliev H."/>
            <person name="Vo A."/>
            <person name="Wangchuk T."/>
            <person name="Wangdi T."/>
            <person name="Weiand M."/>
            <person name="Wilkinson J."/>
            <person name="Wilson A."/>
            <person name="Yadav S."/>
            <person name="Young G."/>
            <person name="Yu Q."/>
            <person name="Zembek L."/>
            <person name="Zhong D."/>
            <person name="Zimmer A."/>
            <person name="Zwirko Z."/>
            <person name="Jaffe D.B."/>
            <person name="Alvarez P."/>
            <person name="Brockman W."/>
            <person name="Butler J."/>
            <person name="Chin C."/>
            <person name="Gnerre S."/>
            <person name="Grabherr M."/>
            <person name="Kleber M."/>
            <person name="Mauceli E."/>
            <person name="MacCallum I."/>
        </authorList>
    </citation>
    <scope>NUCLEOTIDE SEQUENCE [LARGE SCALE GENOMIC DNA]</scope>
    <source>
        <strain evidence="2">MSH-3 / Tucson 14011-0111.49</strain>
    </source>
</reference>
<dbReference type="GO" id="GO:0005737">
    <property type="term" value="C:cytoplasm"/>
    <property type="evidence" value="ECO:0007669"/>
    <property type="project" value="TreeGrafter"/>
</dbReference>
<sequence length="225" mass="26621">MDPEQAFLTQRNLVADTMKYLDDMANANKQAERGKDTKDQEVDISDGVTDDNYLVSARAQRPQRSQQRSTKKIHKTSNLNQMSFMRQIDVTREERLVAREERHLVAENFRRMGNDEYRKCNFDKAIYFYTKGLQYVTDTPVLYCNRALAKIKKREFKAALLDLDTVVFKLDPRHMRGWLYRAGALARLNNELESQVAIRNAFIFNRDPKDQRYIQMFVEKMRSEF</sequence>
<evidence type="ECO:0000313" key="2">
    <source>
        <dbReference type="Proteomes" id="UP000008744"/>
    </source>
</evidence>
<name>B4GM31_DROPE</name>
<dbReference type="EMBL" id="CH479185">
    <property type="protein sequence ID" value="EDW38605.1"/>
    <property type="molecule type" value="Genomic_DNA"/>
</dbReference>
<dbReference type="STRING" id="7234.B4GM31"/>
<dbReference type="PhylomeDB" id="B4GM31"/>